<evidence type="ECO:0000256" key="1">
    <source>
        <dbReference type="SAM" id="Phobius"/>
    </source>
</evidence>
<keyword evidence="1" id="KW-0472">Membrane</keyword>
<gene>
    <name evidence="2" type="ORF">SK803_32105</name>
</gene>
<evidence type="ECO:0000313" key="2">
    <source>
        <dbReference type="EMBL" id="MDX8034884.1"/>
    </source>
</evidence>
<proteinExistence type="predicted"/>
<keyword evidence="1" id="KW-1133">Transmembrane helix</keyword>
<keyword evidence="1" id="KW-0812">Transmembrane</keyword>
<dbReference type="RefSeq" id="WP_319969897.1">
    <property type="nucleotide sequence ID" value="NZ_JAXAVW010000030.1"/>
</dbReference>
<reference evidence="2 3" key="1">
    <citation type="submission" date="2023-11" db="EMBL/GenBank/DDBJ databases">
        <title>Lentzea sokolovensis, sp. nov., Lentzea kristufkii, sp. nov., and Lentzea miocenensis, sp. nov., rare actinobacteria from Sokolov Coal Basin, Miocene lacustrine sediment, Czech Republic.</title>
        <authorList>
            <person name="Lara A."/>
            <person name="Kotroba L."/>
            <person name="Nouioui I."/>
            <person name="Neumann-Schaal M."/>
            <person name="Mast Y."/>
            <person name="Chronakova A."/>
        </authorList>
    </citation>
    <scope>NUCLEOTIDE SEQUENCE [LARGE SCALE GENOMIC DNA]</scope>
    <source>
        <strain evidence="2 3">BCCO 10_0856</strain>
    </source>
</reference>
<protein>
    <recommendedName>
        <fullName evidence="4">ABC transporter permease</fullName>
    </recommendedName>
</protein>
<name>A0ABU4T9Z5_9PSEU</name>
<organism evidence="2 3">
    <name type="scientific">Lentzea miocenica</name>
    <dbReference type="NCBI Taxonomy" id="3095431"/>
    <lineage>
        <taxon>Bacteria</taxon>
        <taxon>Bacillati</taxon>
        <taxon>Actinomycetota</taxon>
        <taxon>Actinomycetes</taxon>
        <taxon>Pseudonocardiales</taxon>
        <taxon>Pseudonocardiaceae</taxon>
        <taxon>Lentzea</taxon>
    </lineage>
</organism>
<accession>A0ABU4T9Z5</accession>
<keyword evidence="3" id="KW-1185">Reference proteome</keyword>
<feature type="transmembrane region" description="Helical" evidence="1">
    <location>
        <begin position="21"/>
        <end position="44"/>
    </location>
</feature>
<evidence type="ECO:0000313" key="3">
    <source>
        <dbReference type="Proteomes" id="UP001285521"/>
    </source>
</evidence>
<sequence>MSLDEAAEAALRERWSGSQRYITVFSVVLPVLQLLLCTVIVVTAGD</sequence>
<dbReference type="EMBL" id="JAXAVW010000030">
    <property type="protein sequence ID" value="MDX8034884.1"/>
    <property type="molecule type" value="Genomic_DNA"/>
</dbReference>
<comment type="caution">
    <text evidence="2">The sequence shown here is derived from an EMBL/GenBank/DDBJ whole genome shotgun (WGS) entry which is preliminary data.</text>
</comment>
<reference evidence="2 3" key="2">
    <citation type="submission" date="2023-11" db="EMBL/GenBank/DDBJ databases">
        <authorList>
            <person name="Lara A.C."/>
            <person name="Chronakova A."/>
        </authorList>
    </citation>
    <scope>NUCLEOTIDE SEQUENCE [LARGE SCALE GENOMIC DNA]</scope>
    <source>
        <strain evidence="2 3">BCCO 10_0856</strain>
    </source>
</reference>
<evidence type="ECO:0008006" key="4">
    <source>
        <dbReference type="Google" id="ProtNLM"/>
    </source>
</evidence>
<dbReference type="Proteomes" id="UP001285521">
    <property type="component" value="Unassembled WGS sequence"/>
</dbReference>